<dbReference type="CDD" id="cd22157">
    <property type="entry name" value="F-box_AtFBW1-like"/>
    <property type="match status" value="1"/>
</dbReference>
<sequence length="397" mass="45375">MGNDFKILKPQPTSPSKTPLHNSQNDTVSTPSVPKTDTENPLPELPEELIINEILLRLPVRSLLQFKCVCKSWKTLISDPQFSKTHRKASTADPLLVTSVIHSGKCEIIAYPVKPPPENLSTPVESFSIFGTRRKYHIIDSFNGLLCLYDVSQFNFTLWNPSINLKSETSPTNVLSDYKFMTYHGFGYDHVNDKYKVLVVMRNAAVVDYREIVTRIYTFGENSWKTVPNFPGKSHVWSGKFVSGTLNWLVNKRAGGNSSQRGILSFDLGKETFREVLLPQHDGYDVRNCGLYVLSNCLCVCFDHSNKNHWGVWMMNQYGVTESWTKLMIIPCKKLMRHLVDPLFISENGVLILMMNSIYSKFVRYNLNNGRIGYPKILGKLGREMHIYHESLVSPQW</sequence>
<evidence type="ECO:0000313" key="4">
    <source>
        <dbReference type="EMBL" id="RHN43556.1"/>
    </source>
</evidence>
<evidence type="ECO:0000313" key="6">
    <source>
        <dbReference type="Proteomes" id="UP000002051"/>
    </source>
</evidence>
<reference evidence="3 6" key="1">
    <citation type="journal article" date="2011" name="Nature">
        <title>The Medicago genome provides insight into the evolution of rhizobial symbioses.</title>
        <authorList>
            <person name="Young N.D."/>
            <person name="Debelle F."/>
            <person name="Oldroyd G.E."/>
            <person name="Geurts R."/>
            <person name="Cannon S.B."/>
            <person name="Udvardi M.K."/>
            <person name="Benedito V.A."/>
            <person name="Mayer K.F."/>
            <person name="Gouzy J."/>
            <person name="Schoof H."/>
            <person name="Van de Peer Y."/>
            <person name="Proost S."/>
            <person name="Cook D.R."/>
            <person name="Meyers B.C."/>
            <person name="Spannagl M."/>
            <person name="Cheung F."/>
            <person name="De Mita S."/>
            <person name="Krishnakumar V."/>
            <person name="Gundlach H."/>
            <person name="Zhou S."/>
            <person name="Mudge J."/>
            <person name="Bharti A.K."/>
            <person name="Murray J.D."/>
            <person name="Naoumkina M.A."/>
            <person name="Rosen B."/>
            <person name="Silverstein K.A."/>
            <person name="Tang H."/>
            <person name="Rombauts S."/>
            <person name="Zhao P.X."/>
            <person name="Zhou P."/>
            <person name="Barbe V."/>
            <person name="Bardou P."/>
            <person name="Bechner M."/>
            <person name="Bellec A."/>
            <person name="Berger A."/>
            <person name="Berges H."/>
            <person name="Bidwell S."/>
            <person name="Bisseling T."/>
            <person name="Choisne N."/>
            <person name="Couloux A."/>
            <person name="Denny R."/>
            <person name="Deshpande S."/>
            <person name="Dai X."/>
            <person name="Doyle J.J."/>
            <person name="Dudez A.M."/>
            <person name="Farmer A.D."/>
            <person name="Fouteau S."/>
            <person name="Franken C."/>
            <person name="Gibelin C."/>
            <person name="Gish J."/>
            <person name="Goldstein S."/>
            <person name="Gonzalez A.J."/>
            <person name="Green P.J."/>
            <person name="Hallab A."/>
            <person name="Hartog M."/>
            <person name="Hua A."/>
            <person name="Humphray S.J."/>
            <person name="Jeong D.H."/>
            <person name="Jing Y."/>
            <person name="Jocker A."/>
            <person name="Kenton S.M."/>
            <person name="Kim D.J."/>
            <person name="Klee K."/>
            <person name="Lai H."/>
            <person name="Lang C."/>
            <person name="Lin S."/>
            <person name="Macmil S.L."/>
            <person name="Magdelenat G."/>
            <person name="Matthews L."/>
            <person name="McCorrison J."/>
            <person name="Monaghan E.L."/>
            <person name="Mun J.H."/>
            <person name="Najar F.Z."/>
            <person name="Nicholson C."/>
            <person name="Noirot C."/>
            <person name="O'Bleness M."/>
            <person name="Paule C.R."/>
            <person name="Poulain J."/>
            <person name="Prion F."/>
            <person name="Qin B."/>
            <person name="Qu C."/>
            <person name="Retzel E.F."/>
            <person name="Riddle C."/>
            <person name="Sallet E."/>
            <person name="Samain S."/>
            <person name="Samson N."/>
            <person name="Sanders I."/>
            <person name="Saurat O."/>
            <person name="Scarpelli C."/>
            <person name="Schiex T."/>
            <person name="Segurens B."/>
            <person name="Severin A.J."/>
            <person name="Sherrier D.J."/>
            <person name="Shi R."/>
            <person name="Sims S."/>
            <person name="Singer S.R."/>
            <person name="Sinharoy S."/>
            <person name="Sterck L."/>
            <person name="Viollet A."/>
            <person name="Wang B.B."/>
            <person name="Wang K."/>
            <person name="Wang M."/>
            <person name="Wang X."/>
            <person name="Warfsmann J."/>
            <person name="Weissenbach J."/>
            <person name="White D.D."/>
            <person name="White J.D."/>
            <person name="Wiley G.B."/>
            <person name="Wincker P."/>
            <person name="Xing Y."/>
            <person name="Yang L."/>
            <person name="Yao Z."/>
            <person name="Ying F."/>
            <person name="Zhai J."/>
            <person name="Zhou L."/>
            <person name="Zuber A."/>
            <person name="Denarie J."/>
            <person name="Dixon R.A."/>
            <person name="May G.D."/>
            <person name="Schwartz D.C."/>
            <person name="Rogers J."/>
            <person name="Quetier F."/>
            <person name="Town C.D."/>
            <person name="Roe B.A."/>
        </authorList>
    </citation>
    <scope>NUCLEOTIDE SEQUENCE [LARGE SCALE GENOMIC DNA]</scope>
    <source>
        <strain evidence="3">A17</strain>
        <strain evidence="5 6">cv. Jemalong A17</strain>
    </source>
</reference>
<dbReference type="PANTHER" id="PTHR31672:SF13">
    <property type="entry name" value="F-BOX PROTEIN CPR30-LIKE"/>
    <property type="match status" value="1"/>
</dbReference>
<feature type="region of interest" description="Disordered" evidence="1">
    <location>
        <begin position="1"/>
        <end position="42"/>
    </location>
</feature>
<name>G7LJJ5_MEDTR</name>
<dbReference type="Gene3D" id="1.20.1280.50">
    <property type="match status" value="1"/>
</dbReference>
<dbReference type="EnsemblPlants" id="AET05108">
    <property type="protein sequence ID" value="AET05108"/>
    <property type="gene ID" value="MTR_8g101580"/>
</dbReference>
<dbReference type="Proteomes" id="UP000002051">
    <property type="component" value="Chromosome 8"/>
</dbReference>
<dbReference type="Gramene" id="rna50157">
    <property type="protein sequence ID" value="RHN43556.1"/>
    <property type="gene ID" value="gene50157"/>
</dbReference>
<dbReference type="EMBL" id="CM001224">
    <property type="protein sequence ID" value="AET05108.2"/>
    <property type="molecule type" value="Genomic_DNA"/>
</dbReference>
<dbReference type="Proteomes" id="UP000265566">
    <property type="component" value="Chromosome 8"/>
</dbReference>
<dbReference type="EMBL" id="PSQE01000008">
    <property type="protein sequence ID" value="RHN43556.1"/>
    <property type="molecule type" value="Genomic_DNA"/>
</dbReference>
<dbReference type="STRING" id="3880.G7LJJ5"/>
<dbReference type="HOGENOM" id="CLU_027176_1_4_1"/>
<dbReference type="SUPFAM" id="SSF81383">
    <property type="entry name" value="F-box domain"/>
    <property type="match status" value="1"/>
</dbReference>
<reference evidence="5" key="3">
    <citation type="submission" date="2015-04" db="UniProtKB">
        <authorList>
            <consortium name="EnsemblPlants"/>
        </authorList>
    </citation>
    <scope>IDENTIFICATION</scope>
    <source>
        <strain evidence="5">cv. Jemalong A17</strain>
    </source>
</reference>
<protein>
    <submittedName>
        <fullName evidence="3">F-box protein interaction domain protein</fullName>
    </submittedName>
    <submittedName>
        <fullName evidence="4">Putative F-box domain-containing protein</fullName>
    </submittedName>
</protein>
<evidence type="ECO:0000313" key="5">
    <source>
        <dbReference type="EnsemblPlants" id="AET05108"/>
    </source>
</evidence>
<feature type="domain" description="F-box" evidence="2">
    <location>
        <begin position="45"/>
        <end position="86"/>
    </location>
</feature>
<keyword evidence="6" id="KW-1185">Reference proteome</keyword>
<dbReference type="InterPro" id="IPR050796">
    <property type="entry name" value="SCF_F-box_component"/>
</dbReference>
<dbReference type="NCBIfam" id="TIGR01640">
    <property type="entry name" value="F_box_assoc_1"/>
    <property type="match status" value="1"/>
</dbReference>
<dbReference type="eggNOG" id="ENOG502QUVH">
    <property type="taxonomic scope" value="Eukaryota"/>
</dbReference>
<accession>G7LJJ5</accession>
<dbReference type="InterPro" id="IPR017451">
    <property type="entry name" value="F-box-assoc_interact_dom"/>
</dbReference>
<reference evidence="3 6" key="2">
    <citation type="journal article" date="2014" name="BMC Genomics">
        <title>An improved genome release (version Mt4.0) for the model legume Medicago truncatula.</title>
        <authorList>
            <person name="Tang H."/>
            <person name="Krishnakumar V."/>
            <person name="Bidwell S."/>
            <person name="Rosen B."/>
            <person name="Chan A."/>
            <person name="Zhou S."/>
            <person name="Gentzbittel L."/>
            <person name="Childs K.L."/>
            <person name="Yandell M."/>
            <person name="Gundlach H."/>
            <person name="Mayer K.F."/>
            <person name="Schwartz D.C."/>
            <person name="Town C.D."/>
        </authorList>
    </citation>
    <scope>GENOME REANNOTATION</scope>
    <source>
        <strain evidence="5 6">cv. Jemalong A17</strain>
    </source>
</reference>
<dbReference type="PANTHER" id="PTHR31672">
    <property type="entry name" value="BNACNNG10540D PROTEIN"/>
    <property type="match status" value="1"/>
</dbReference>
<accession>A0A0C3Y764</accession>
<dbReference type="SMART" id="SM00256">
    <property type="entry name" value="FBOX"/>
    <property type="match status" value="1"/>
</dbReference>
<dbReference type="Pfam" id="PF07734">
    <property type="entry name" value="FBA_1"/>
    <property type="match status" value="1"/>
</dbReference>
<gene>
    <name evidence="3" type="ordered locus">MTR_8g101580</name>
    <name evidence="4" type="ORF">MtrunA17_Chr8g0389201</name>
</gene>
<evidence type="ECO:0000256" key="1">
    <source>
        <dbReference type="SAM" id="MobiDB-lite"/>
    </source>
</evidence>
<proteinExistence type="predicted"/>
<dbReference type="InterPro" id="IPR006527">
    <property type="entry name" value="F-box-assoc_dom_typ1"/>
</dbReference>
<reference evidence="4" key="4">
    <citation type="journal article" date="2018" name="Nat. Plants">
        <title>Whole-genome landscape of Medicago truncatula symbiotic genes.</title>
        <authorList>
            <person name="Pecrix Y."/>
            <person name="Gamas P."/>
            <person name="Carrere S."/>
        </authorList>
    </citation>
    <scope>NUCLEOTIDE SEQUENCE</scope>
    <source>
        <tissue evidence="4">Leaves</tissue>
    </source>
</reference>
<dbReference type="InterPro" id="IPR036047">
    <property type="entry name" value="F-box-like_dom_sf"/>
</dbReference>
<evidence type="ECO:0000259" key="2">
    <source>
        <dbReference type="SMART" id="SM00256"/>
    </source>
</evidence>
<feature type="compositionally biased region" description="Polar residues" evidence="1">
    <location>
        <begin position="14"/>
        <end position="35"/>
    </location>
</feature>
<dbReference type="AlphaFoldDB" id="G7LJJ5"/>
<organism evidence="3 6">
    <name type="scientific">Medicago truncatula</name>
    <name type="common">Barrel medic</name>
    <name type="synonym">Medicago tribuloides</name>
    <dbReference type="NCBI Taxonomy" id="3880"/>
    <lineage>
        <taxon>Eukaryota</taxon>
        <taxon>Viridiplantae</taxon>
        <taxon>Streptophyta</taxon>
        <taxon>Embryophyta</taxon>
        <taxon>Tracheophyta</taxon>
        <taxon>Spermatophyta</taxon>
        <taxon>Magnoliopsida</taxon>
        <taxon>eudicotyledons</taxon>
        <taxon>Gunneridae</taxon>
        <taxon>Pentapetalae</taxon>
        <taxon>rosids</taxon>
        <taxon>fabids</taxon>
        <taxon>Fabales</taxon>
        <taxon>Fabaceae</taxon>
        <taxon>Papilionoideae</taxon>
        <taxon>50 kb inversion clade</taxon>
        <taxon>NPAAA clade</taxon>
        <taxon>Hologalegina</taxon>
        <taxon>IRL clade</taxon>
        <taxon>Trifolieae</taxon>
        <taxon>Medicago</taxon>
    </lineage>
</organism>
<dbReference type="Pfam" id="PF00646">
    <property type="entry name" value="F-box"/>
    <property type="match status" value="1"/>
</dbReference>
<evidence type="ECO:0000313" key="3">
    <source>
        <dbReference type="EMBL" id="AET05108.2"/>
    </source>
</evidence>
<dbReference type="PaxDb" id="3880-AET05108"/>
<dbReference type="InterPro" id="IPR001810">
    <property type="entry name" value="F-box_dom"/>
</dbReference>